<gene>
    <name evidence="8" type="ordered locus">Dshi_3101</name>
</gene>
<feature type="domain" description="OmpA-like" evidence="7">
    <location>
        <begin position="486"/>
        <end position="603"/>
    </location>
</feature>
<keyword evidence="2 4" id="KW-0472">Membrane</keyword>
<dbReference type="Gene3D" id="3.30.1330.60">
    <property type="entry name" value="OmpA-like domain"/>
    <property type="match status" value="1"/>
</dbReference>
<keyword evidence="3" id="KW-0998">Cell outer membrane</keyword>
<evidence type="ECO:0000256" key="5">
    <source>
        <dbReference type="SAM" id="MobiDB-lite"/>
    </source>
</evidence>
<dbReference type="InterPro" id="IPR006664">
    <property type="entry name" value="OMP_bac"/>
</dbReference>
<dbReference type="InterPro" id="IPR006665">
    <property type="entry name" value="OmpA-like"/>
</dbReference>
<dbReference type="KEGG" id="dsh:Dshi_3101"/>
<sequence length="617" mass="64861">MSKRRYLPLLALSAAALASVFTARLLVEQVETRTLASVEEVLFTENAEFAQAAIDGTHVTLLGTAPDEATRFATLSAVGRVVAPDRIIDEMTVAASTRIAPPDFSLELLRNADGISLIGLVPADMDSDSLGAELAGLGPVSNMVETADFPIPGRWLGAVGYALDAAAEIPRAKISVTPQSVHISALTDSAAEKTALETRLRRTAPAGVAVTLDIAAPRPAITPFLLRFTLDDRGARFDACAAETEAGRARILAAAAETGAPRETTCVLGLGAPSQNWAEAATLGIRAVAALGGGVVTLSDADVTLVGREDTNAALFERVAAEFEADLPAVFSLTSTLPRPEAPRPGIFDPNLTRFTATLSPEGLVQLRGHVTDTIRKEVTATMAKAMFGAPNVYSATTVAEDVPEGWSVRVLAGLEALGHLHNGSVTITPEFMRIGGRTGAEDGPAEIAGLLARRLPEESDLRLDVTYDPILDPATALPTPEECYARIDAIQAEGKITFEPGSSQIAAEAEAIMDRIAQVLVDCSHVEFEIAGHTDNQGREVMNLNLSQARADAVLAALSERRILTGNLVARGYGEAMPIADNSTAEGREANRRISFTAPTPPVTSPTAETETGDPQ</sequence>
<dbReference type="Gene3D" id="3.40.1520.20">
    <property type="match status" value="3"/>
</dbReference>
<dbReference type="PANTHER" id="PTHR30329:SF21">
    <property type="entry name" value="LIPOPROTEIN YIAD-RELATED"/>
    <property type="match status" value="1"/>
</dbReference>
<evidence type="ECO:0000313" key="9">
    <source>
        <dbReference type="Proteomes" id="UP000006833"/>
    </source>
</evidence>
<reference evidence="9" key="1">
    <citation type="journal article" date="2010" name="ISME J.">
        <title>The complete genome sequence of the algal symbiont Dinoroseobacter shibae: a hitchhiker's guide to life in the sea.</title>
        <authorList>
            <person name="Wagner-Dobler I."/>
            <person name="Ballhausen B."/>
            <person name="Berger M."/>
            <person name="Brinkhoff T."/>
            <person name="Buchholz I."/>
            <person name="Bunk B."/>
            <person name="Cypionka H."/>
            <person name="Daniel R."/>
            <person name="Drepper T."/>
            <person name="Gerdts G."/>
            <person name="Hahnke S."/>
            <person name="Han C."/>
            <person name="Jahn D."/>
            <person name="Kalhoefer D."/>
            <person name="Kiss H."/>
            <person name="Klenk H.P."/>
            <person name="Kyrpides N."/>
            <person name="Liebl W."/>
            <person name="Liesegang H."/>
            <person name="Meincke L."/>
            <person name="Pati A."/>
            <person name="Petersen J."/>
            <person name="Piekarski T."/>
            <person name="Pommerenke C."/>
            <person name="Pradella S."/>
            <person name="Pukall R."/>
            <person name="Rabus R."/>
            <person name="Stackebrandt E."/>
            <person name="Thole S."/>
            <person name="Thompson L."/>
            <person name="Tielen P."/>
            <person name="Tomasch J."/>
            <person name="von Jan M."/>
            <person name="Wanphrut N."/>
            <person name="Wichels A."/>
            <person name="Zech H."/>
            <person name="Simon M."/>
        </authorList>
    </citation>
    <scope>NUCLEOTIDE SEQUENCE [LARGE SCALE GENOMIC DNA]</scope>
    <source>
        <strain evidence="9">DSM 16493 / NCIMB 14021 / DFL 12</strain>
    </source>
</reference>
<protein>
    <submittedName>
        <fullName evidence="8">OmpA domain protein</fullName>
    </submittedName>
</protein>
<evidence type="ECO:0000256" key="1">
    <source>
        <dbReference type="ARBA" id="ARBA00004442"/>
    </source>
</evidence>
<evidence type="ECO:0000256" key="2">
    <source>
        <dbReference type="ARBA" id="ARBA00023136"/>
    </source>
</evidence>
<feature type="signal peptide" evidence="6">
    <location>
        <begin position="1"/>
        <end position="18"/>
    </location>
</feature>
<dbReference type="EMBL" id="CP000830">
    <property type="protein sequence ID" value="ABV94834.1"/>
    <property type="molecule type" value="Genomic_DNA"/>
</dbReference>
<dbReference type="PRINTS" id="PR01021">
    <property type="entry name" value="OMPADOMAIN"/>
</dbReference>
<dbReference type="Pfam" id="PF00691">
    <property type="entry name" value="OmpA"/>
    <property type="match status" value="1"/>
</dbReference>
<dbReference type="GO" id="GO:0009279">
    <property type="term" value="C:cell outer membrane"/>
    <property type="evidence" value="ECO:0007669"/>
    <property type="project" value="UniProtKB-SubCell"/>
</dbReference>
<dbReference type="InterPro" id="IPR050330">
    <property type="entry name" value="Bact_OuterMem_StrucFunc"/>
</dbReference>
<dbReference type="OrthoDB" id="5525824at2"/>
<dbReference type="eggNOG" id="COG2885">
    <property type="taxonomic scope" value="Bacteria"/>
</dbReference>
<dbReference type="PANTHER" id="PTHR30329">
    <property type="entry name" value="STATOR ELEMENT OF FLAGELLAR MOTOR COMPLEX"/>
    <property type="match status" value="1"/>
</dbReference>
<feature type="chain" id="PRO_5002723356" evidence="6">
    <location>
        <begin position="19"/>
        <end position="617"/>
    </location>
</feature>
<dbReference type="CDD" id="cd07185">
    <property type="entry name" value="OmpA_C-like"/>
    <property type="match status" value="1"/>
</dbReference>
<evidence type="ECO:0000259" key="7">
    <source>
        <dbReference type="PROSITE" id="PS51123"/>
    </source>
</evidence>
<accession>A8LL85</accession>
<keyword evidence="6" id="KW-0732">Signal</keyword>
<dbReference type="STRING" id="398580.Dshi_3101"/>
<dbReference type="HOGENOM" id="CLU_013534_0_0_5"/>
<evidence type="ECO:0000313" key="8">
    <source>
        <dbReference type="EMBL" id="ABV94834.1"/>
    </source>
</evidence>
<dbReference type="PROSITE" id="PS51123">
    <property type="entry name" value="OMPA_2"/>
    <property type="match status" value="1"/>
</dbReference>
<feature type="region of interest" description="Disordered" evidence="5">
    <location>
        <begin position="581"/>
        <end position="617"/>
    </location>
</feature>
<dbReference type="InterPro" id="IPR036737">
    <property type="entry name" value="OmpA-like_sf"/>
</dbReference>
<name>A8LL85_DINSH</name>
<dbReference type="Proteomes" id="UP000006833">
    <property type="component" value="Chromosome"/>
</dbReference>
<evidence type="ECO:0000256" key="4">
    <source>
        <dbReference type="PROSITE-ProRule" id="PRU00473"/>
    </source>
</evidence>
<proteinExistence type="predicted"/>
<evidence type="ECO:0000256" key="6">
    <source>
        <dbReference type="SAM" id="SignalP"/>
    </source>
</evidence>
<dbReference type="AlphaFoldDB" id="A8LL85"/>
<dbReference type="SUPFAM" id="SSF103088">
    <property type="entry name" value="OmpA-like"/>
    <property type="match status" value="1"/>
</dbReference>
<organism evidence="8 9">
    <name type="scientific">Dinoroseobacter shibae (strain DSM 16493 / NCIMB 14021 / DFL 12)</name>
    <dbReference type="NCBI Taxonomy" id="398580"/>
    <lineage>
        <taxon>Bacteria</taxon>
        <taxon>Pseudomonadati</taxon>
        <taxon>Pseudomonadota</taxon>
        <taxon>Alphaproteobacteria</taxon>
        <taxon>Rhodobacterales</taxon>
        <taxon>Roseobacteraceae</taxon>
        <taxon>Dinoroseobacter</taxon>
    </lineage>
</organism>
<dbReference type="RefSeq" id="WP_012179762.1">
    <property type="nucleotide sequence ID" value="NC_009952.1"/>
</dbReference>
<comment type="subcellular location">
    <subcellularLocation>
        <location evidence="1">Cell outer membrane</location>
    </subcellularLocation>
</comment>
<evidence type="ECO:0000256" key="3">
    <source>
        <dbReference type="ARBA" id="ARBA00023237"/>
    </source>
</evidence>
<keyword evidence="9" id="KW-1185">Reference proteome</keyword>